<dbReference type="GO" id="GO:0005737">
    <property type="term" value="C:cytoplasm"/>
    <property type="evidence" value="ECO:0007669"/>
    <property type="project" value="TreeGrafter"/>
</dbReference>
<gene>
    <name evidence="2" type="ORF">D0Z07_8649</name>
</gene>
<sequence length="203" mass="21705">MSANKSIVLITGGNSGIGFNTAQALSKSPNYHVIIGCRSAEKGQKALSDLQSSSPVSPLSMVQLDVTDTASITAAAAKIKEEFGRLDVLINNAGIISRSPNLLEQLRATFETNTFGPAVVTEAFRPLLEKSGNARLIYVSSGLGSIAWRADPGNMYYKLPAAPYRMSKAALDMLTVCHYAELKDKGVKVWAFDPGTYTTNAND</sequence>
<dbReference type="PANTHER" id="PTHR43544:SF32">
    <property type="entry name" value="CHAIN DEHYDROGENASE, PUTATIVE (AFU_ORTHOLOGUE AFUA_5G01530)-RELATED"/>
    <property type="match status" value="1"/>
</dbReference>
<accession>A0A9P6SQR4</accession>
<dbReference type="OrthoDB" id="1933717at2759"/>
<dbReference type="InterPro" id="IPR002347">
    <property type="entry name" value="SDR_fam"/>
</dbReference>
<reference evidence="2" key="1">
    <citation type="submission" date="2019-07" db="EMBL/GenBank/DDBJ databases">
        <title>Hyphodiscus hymeniophilus genome sequencing and assembly.</title>
        <authorList>
            <person name="Kramer G."/>
            <person name="Nodwell J."/>
        </authorList>
    </citation>
    <scope>NUCLEOTIDE SEQUENCE</scope>
    <source>
        <strain evidence="2">ATCC 34498</strain>
    </source>
</reference>
<dbReference type="Proteomes" id="UP000785200">
    <property type="component" value="Unassembled WGS sequence"/>
</dbReference>
<dbReference type="Gene3D" id="3.40.50.720">
    <property type="entry name" value="NAD(P)-binding Rossmann-like Domain"/>
    <property type="match status" value="1"/>
</dbReference>
<evidence type="ECO:0000256" key="1">
    <source>
        <dbReference type="ARBA" id="ARBA00006484"/>
    </source>
</evidence>
<proteinExistence type="inferred from homology"/>
<dbReference type="PRINTS" id="PR00081">
    <property type="entry name" value="GDHRDH"/>
</dbReference>
<dbReference type="InterPro" id="IPR051468">
    <property type="entry name" value="Fungal_SecMetab_SDRs"/>
</dbReference>
<dbReference type="GO" id="GO:0016491">
    <property type="term" value="F:oxidoreductase activity"/>
    <property type="evidence" value="ECO:0007669"/>
    <property type="project" value="TreeGrafter"/>
</dbReference>
<name>A0A9P6SQR4_9HELO</name>
<comment type="similarity">
    <text evidence="1">Belongs to the short-chain dehydrogenases/reductases (SDR) family.</text>
</comment>
<keyword evidence="3" id="KW-1185">Reference proteome</keyword>
<dbReference type="EMBL" id="VNKQ01000018">
    <property type="protein sequence ID" value="KAG0645447.1"/>
    <property type="molecule type" value="Genomic_DNA"/>
</dbReference>
<dbReference type="GO" id="GO:0019748">
    <property type="term" value="P:secondary metabolic process"/>
    <property type="evidence" value="ECO:0007669"/>
    <property type="project" value="TreeGrafter"/>
</dbReference>
<comment type="caution">
    <text evidence="2">The sequence shown here is derived from an EMBL/GenBank/DDBJ whole genome shotgun (WGS) entry which is preliminary data.</text>
</comment>
<dbReference type="SUPFAM" id="SSF51735">
    <property type="entry name" value="NAD(P)-binding Rossmann-fold domains"/>
    <property type="match status" value="1"/>
</dbReference>
<dbReference type="PANTHER" id="PTHR43544">
    <property type="entry name" value="SHORT-CHAIN DEHYDROGENASE/REDUCTASE"/>
    <property type="match status" value="1"/>
</dbReference>
<dbReference type="InterPro" id="IPR036291">
    <property type="entry name" value="NAD(P)-bd_dom_sf"/>
</dbReference>
<dbReference type="Pfam" id="PF00106">
    <property type="entry name" value="adh_short"/>
    <property type="match status" value="1"/>
</dbReference>
<dbReference type="AlphaFoldDB" id="A0A9P6SQR4"/>
<protein>
    <submittedName>
        <fullName evidence="2">Short-chain dehydrogenase reductase tropE</fullName>
    </submittedName>
</protein>
<evidence type="ECO:0000313" key="2">
    <source>
        <dbReference type="EMBL" id="KAG0645447.1"/>
    </source>
</evidence>
<organism evidence="2 3">
    <name type="scientific">Hyphodiscus hymeniophilus</name>
    <dbReference type="NCBI Taxonomy" id="353542"/>
    <lineage>
        <taxon>Eukaryota</taxon>
        <taxon>Fungi</taxon>
        <taxon>Dikarya</taxon>
        <taxon>Ascomycota</taxon>
        <taxon>Pezizomycotina</taxon>
        <taxon>Leotiomycetes</taxon>
        <taxon>Helotiales</taxon>
        <taxon>Hyphodiscaceae</taxon>
        <taxon>Hyphodiscus</taxon>
    </lineage>
</organism>
<evidence type="ECO:0000313" key="3">
    <source>
        <dbReference type="Proteomes" id="UP000785200"/>
    </source>
</evidence>